<sequence length="92" mass="10302">MTPNAKAKEVTRMKASKFQRDKSPEVLRHQDLANGEEATGRTPVEAPPKEVEEPLGIALAEARHIAVATDLRDRAQTDDREFALFFREGFPV</sequence>
<gene>
    <name evidence="2" type="ORF">A2609_01450</name>
</gene>
<evidence type="ECO:0000256" key="1">
    <source>
        <dbReference type="SAM" id="MobiDB-lite"/>
    </source>
</evidence>
<proteinExistence type="predicted"/>
<accession>A0A1F6G3P9</accession>
<protein>
    <submittedName>
        <fullName evidence="2">Uncharacterized protein</fullName>
    </submittedName>
</protein>
<feature type="region of interest" description="Disordered" evidence="1">
    <location>
        <begin position="1"/>
        <end position="50"/>
    </location>
</feature>
<dbReference type="AlphaFoldDB" id="A0A1F6G3P9"/>
<comment type="caution">
    <text evidence="2">The sequence shown here is derived from an EMBL/GenBank/DDBJ whole genome shotgun (WGS) entry which is preliminary data.</text>
</comment>
<name>A0A1F6G3P9_9BACT</name>
<feature type="compositionally biased region" description="Basic and acidic residues" evidence="1">
    <location>
        <begin position="1"/>
        <end position="31"/>
    </location>
</feature>
<dbReference type="Proteomes" id="UP000176867">
    <property type="component" value="Unassembled WGS sequence"/>
</dbReference>
<reference evidence="2 3" key="1">
    <citation type="journal article" date="2016" name="Nat. Commun.">
        <title>Thousands of microbial genomes shed light on interconnected biogeochemical processes in an aquifer system.</title>
        <authorList>
            <person name="Anantharaman K."/>
            <person name="Brown C.T."/>
            <person name="Hug L.A."/>
            <person name="Sharon I."/>
            <person name="Castelle C.J."/>
            <person name="Probst A.J."/>
            <person name="Thomas B.C."/>
            <person name="Singh A."/>
            <person name="Wilkins M.J."/>
            <person name="Karaoz U."/>
            <person name="Brodie E.L."/>
            <person name="Williams K.H."/>
            <person name="Hubbard S.S."/>
            <person name="Banfield J.F."/>
        </authorList>
    </citation>
    <scope>NUCLEOTIDE SEQUENCE [LARGE SCALE GENOMIC DNA]</scope>
</reference>
<dbReference type="EMBL" id="MFMU01000021">
    <property type="protein sequence ID" value="OGG92744.1"/>
    <property type="molecule type" value="Genomic_DNA"/>
</dbReference>
<organism evidence="2 3">
    <name type="scientific">Candidatus Kaiserbacteria bacterium RIFOXYD1_FULL_47_14</name>
    <dbReference type="NCBI Taxonomy" id="1798533"/>
    <lineage>
        <taxon>Bacteria</taxon>
        <taxon>Candidatus Kaiseribacteriota</taxon>
    </lineage>
</organism>
<evidence type="ECO:0000313" key="3">
    <source>
        <dbReference type="Proteomes" id="UP000176867"/>
    </source>
</evidence>
<evidence type="ECO:0000313" key="2">
    <source>
        <dbReference type="EMBL" id="OGG92744.1"/>
    </source>
</evidence>